<evidence type="ECO:0000313" key="2">
    <source>
        <dbReference type="EMBL" id="MBC5767258.1"/>
    </source>
</evidence>
<feature type="domain" description="HTH cro/C1-type" evidence="1">
    <location>
        <begin position="21"/>
        <end position="49"/>
    </location>
</feature>
<dbReference type="InterPro" id="IPR010982">
    <property type="entry name" value="Lambda_DNA-bd_dom_sf"/>
</dbReference>
<dbReference type="EMBL" id="JACORU010000010">
    <property type="protein sequence ID" value="MBC5767258.1"/>
    <property type="molecule type" value="Genomic_DNA"/>
</dbReference>
<dbReference type="RefSeq" id="WP_187083749.1">
    <property type="nucleotide sequence ID" value="NZ_JACORU010000010.1"/>
</dbReference>
<dbReference type="SUPFAM" id="SSF47413">
    <property type="entry name" value="lambda repressor-like DNA-binding domains"/>
    <property type="match status" value="1"/>
</dbReference>
<comment type="caution">
    <text evidence="2">The sequence shown here is derived from an EMBL/GenBank/DDBJ whole genome shotgun (WGS) entry which is preliminary data.</text>
</comment>
<proteinExistence type="predicted"/>
<dbReference type="GO" id="GO:0003677">
    <property type="term" value="F:DNA binding"/>
    <property type="evidence" value="ECO:0007669"/>
    <property type="project" value="InterPro"/>
</dbReference>
<name>A0A923S4U3_9BURK</name>
<sequence>MNSSNAGSEALAVNDLVAANLAYYMKARGLSQARLGERAGLTARTVANYLHPTLRPASRRGREVGGRLYELQKMADSLGVPCWLLLVPPPVRTP</sequence>
<dbReference type="PROSITE" id="PS50943">
    <property type="entry name" value="HTH_CROC1"/>
    <property type="match status" value="1"/>
</dbReference>
<organism evidence="2 3">
    <name type="scientific">Ramlibacter albus</name>
    <dbReference type="NCBI Taxonomy" id="2079448"/>
    <lineage>
        <taxon>Bacteria</taxon>
        <taxon>Pseudomonadati</taxon>
        <taxon>Pseudomonadota</taxon>
        <taxon>Betaproteobacteria</taxon>
        <taxon>Burkholderiales</taxon>
        <taxon>Comamonadaceae</taxon>
        <taxon>Ramlibacter</taxon>
    </lineage>
</organism>
<gene>
    <name evidence="2" type="ORF">H8R02_22515</name>
</gene>
<dbReference type="InterPro" id="IPR001387">
    <property type="entry name" value="Cro/C1-type_HTH"/>
</dbReference>
<reference evidence="2" key="1">
    <citation type="submission" date="2020-08" db="EMBL/GenBank/DDBJ databases">
        <title>Ramlibacter sp. GTP1 16S ribosomal RNA gene genome sequencing and assembly.</title>
        <authorList>
            <person name="Kang M."/>
        </authorList>
    </citation>
    <scope>NUCLEOTIDE SEQUENCE</scope>
    <source>
        <strain evidence="2">GTP1</strain>
    </source>
</reference>
<dbReference type="Gene3D" id="1.10.260.40">
    <property type="entry name" value="lambda repressor-like DNA-binding domains"/>
    <property type="match status" value="1"/>
</dbReference>
<keyword evidence="3" id="KW-1185">Reference proteome</keyword>
<evidence type="ECO:0000313" key="3">
    <source>
        <dbReference type="Proteomes" id="UP000596827"/>
    </source>
</evidence>
<evidence type="ECO:0000259" key="1">
    <source>
        <dbReference type="PROSITE" id="PS50943"/>
    </source>
</evidence>
<protein>
    <submittedName>
        <fullName evidence="2">Helix-turn-helix transcriptional regulator</fullName>
    </submittedName>
</protein>
<accession>A0A923S4U3</accession>
<dbReference type="Proteomes" id="UP000596827">
    <property type="component" value="Unassembled WGS sequence"/>
</dbReference>
<dbReference type="CDD" id="cd00093">
    <property type="entry name" value="HTH_XRE"/>
    <property type="match status" value="1"/>
</dbReference>
<dbReference type="AlphaFoldDB" id="A0A923S4U3"/>